<protein>
    <recommendedName>
        <fullName evidence="2">Single-stranded-DNA-specific exonuclease RecJ</fullName>
    </recommendedName>
</protein>
<dbReference type="InterPro" id="IPR051673">
    <property type="entry name" value="SSDNA_exonuclease_RecJ"/>
</dbReference>
<dbReference type="InterPro" id="IPR001667">
    <property type="entry name" value="DDH_dom"/>
</dbReference>
<dbReference type="Pfam" id="PF02272">
    <property type="entry name" value="DHHA1"/>
    <property type="match status" value="1"/>
</dbReference>
<organism evidence="10">
    <name type="scientific">marine metagenome</name>
    <dbReference type="NCBI Taxonomy" id="408172"/>
    <lineage>
        <taxon>unclassified sequences</taxon>
        <taxon>metagenomes</taxon>
        <taxon>ecological metagenomes</taxon>
    </lineage>
</organism>
<evidence type="ECO:0000313" key="10">
    <source>
        <dbReference type="EMBL" id="SVB27015.1"/>
    </source>
</evidence>
<keyword evidence="3" id="KW-0540">Nuclease</keyword>
<dbReference type="PANTHER" id="PTHR30255">
    <property type="entry name" value="SINGLE-STRANDED-DNA-SPECIFIC EXONUCLEASE RECJ"/>
    <property type="match status" value="1"/>
</dbReference>
<evidence type="ECO:0000256" key="4">
    <source>
        <dbReference type="ARBA" id="ARBA00022801"/>
    </source>
</evidence>
<evidence type="ECO:0000256" key="1">
    <source>
        <dbReference type="ARBA" id="ARBA00005915"/>
    </source>
</evidence>
<dbReference type="InterPro" id="IPR003156">
    <property type="entry name" value="DHHA1_dom"/>
</dbReference>
<feature type="coiled-coil region" evidence="6">
    <location>
        <begin position="314"/>
        <end position="341"/>
    </location>
</feature>
<reference evidence="10" key="1">
    <citation type="submission" date="2018-05" db="EMBL/GenBank/DDBJ databases">
        <authorList>
            <person name="Lanie J.A."/>
            <person name="Ng W.-L."/>
            <person name="Kazmierczak K.M."/>
            <person name="Andrzejewski T.M."/>
            <person name="Davidsen T.M."/>
            <person name="Wayne K.J."/>
            <person name="Tettelin H."/>
            <person name="Glass J.I."/>
            <person name="Rusch D."/>
            <person name="Podicherti R."/>
            <person name="Tsui H.-C.T."/>
            <person name="Winkler M.E."/>
        </authorList>
    </citation>
    <scope>NUCLEOTIDE SEQUENCE</scope>
</reference>
<dbReference type="EMBL" id="UINC01035117">
    <property type="protein sequence ID" value="SVB27015.1"/>
    <property type="molecule type" value="Genomic_DNA"/>
</dbReference>
<evidence type="ECO:0000256" key="5">
    <source>
        <dbReference type="ARBA" id="ARBA00022839"/>
    </source>
</evidence>
<keyword evidence="6" id="KW-0175">Coiled coil</keyword>
<dbReference type="GO" id="GO:0006281">
    <property type="term" value="P:DNA repair"/>
    <property type="evidence" value="ECO:0007669"/>
    <property type="project" value="InterPro"/>
</dbReference>
<keyword evidence="4" id="KW-0378">Hydrolase</keyword>
<feature type="non-terminal residue" evidence="10">
    <location>
        <position position="535"/>
    </location>
</feature>
<feature type="domain" description="DDH" evidence="7">
    <location>
        <begin position="72"/>
        <end position="232"/>
    </location>
</feature>
<dbReference type="FunFam" id="3.90.1640.30:FF:000001">
    <property type="entry name" value="Single-stranded-DNA-specific exonuclease RecJ"/>
    <property type="match status" value="1"/>
</dbReference>
<keyword evidence="5" id="KW-0269">Exonuclease</keyword>
<sequence length="535" mass="59355">MQNKKIVHREVPDNINLPDLIHPVLKRVYASRNIKSSKDLDYSLSSLIPFEELSGIGDAVILLQEMLEQKKRILIVADFDADGATSCALAIRGLTAMGAEDVIYVVPNRFEHGYGLSPEIVNVALDYDPDLIVTVDNGISSICGVEYARKNGVKVLITDHHLPGKELPKADVIINPQLADDRFPSKNLAGVGVIFYILLALRAKLKEEYWFENNNIDYPNLANFLDLVALGTIADLVPLDKNNRTMVAHGLKLIKKNKSKPGIYALLNQAGRQLSKLTTSDLSFAVAPRLNAAGRLTDMSLGIECLLTDDEGNAIEIAEKLNRLNTERRQIQDDMQEEALAELEKYLQNTSGEIPHSICIYNKDWHQGVVGILASKIKEKFNRPAIVFAKENEGVLKGSARSITGLHIKDVFDEIAKLHPELILTFGGHAMAAGLTIEESQYGNFSNIFNEVVNQYISSDRLEDEYLTDGELSDDDFTLPLALAIQNAGPWGQSFPEPTFAGQFKILDKRIVGENHLKLKLQSRNNRTTLDAIAF</sequence>
<evidence type="ECO:0000256" key="2">
    <source>
        <dbReference type="ARBA" id="ARBA00019841"/>
    </source>
</evidence>
<dbReference type="GO" id="GO:0006310">
    <property type="term" value="P:DNA recombination"/>
    <property type="evidence" value="ECO:0007669"/>
    <property type="project" value="InterPro"/>
</dbReference>
<evidence type="ECO:0000259" key="9">
    <source>
        <dbReference type="Pfam" id="PF17768"/>
    </source>
</evidence>
<dbReference type="Gene3D" id="3.90.1640.30">
    <property type="match status" value="1"/>
</dbReference>
<feature type="domain" description="RecJ OB" evidence="9">
    <location>
        <begin position="468"/>
        <end position="535"/>
    </location>
</feature>
<dbReference type="Pfam" id="PF17768">
    <property type="entry name" value="RecJ_OB"/>
    <property type="match status" value="1"/>
</dbReference>
<dbReference type="Gene3D" id="3.10.310.30">
    <property type="match status" value="1"/>
</dbReference>
<accession>A0A382CLQ2</accession>
<proteinExistence type="inferred from homology"/>
<dbReference type="GO" id="GO:0003676">
    <property type="term" value="F:nucleic acid binding"/>
    <property type="evidence" value="ECO:0007669"/>
    <property type="project" value="InterPro"/>
</dbReference>
<name>A0A382CLQ2_9ZZZZ</name>
<feature type="non-terminal residue" evidence="10">
    <location>
        <position position="1"/>
    </location>
</feature>
<feature type="domain" description="DHHA1" evidence="8">
    <location>
        <begin position="362"/>
        <end position="454"/>
    </location>
</feature>
<dbReference type="NCBIfam" id="TIGR00644">
    <property type="entry name" value="recJ"/>
    <property type="match status" value="1"/>
</dbReference>
<dbReference type="GO" id="GO:0008409">
    <property type="term" value="F:5'-3' exonuclease activity"/>
    <property type="evidence" value="ECO:0007669"/>
    <property type="project" value="InterPro"/>
</dbReference>
<dbReference type="AlphaFoldDB" id="A0A382CLQ2"/>
<gene>
    <name evidence="10" type="ORF">METZ01_LOCUS179869</name>
</gene>
<evidence type="ECO:0000259" key="8">
    <source>
        <dbReference type="Pfam" id="PF02272"/>
    </source>
</evidence>
<dbReference type="Pfam" id="PF01368">
    <property type="entry name" value="DHH"/>
    <property type="match status" value="1"/>
</dbReference>
<dbReference type="InterPro" id="IPR038763">
    <property type="entry name" value="DHH_sf"/>
</dbReference>
<evidence type="ECO:0000256" key="3">
    <source>
        <dbReference type="ARBA" id="ARBA00022722"/>
    </source>
</evidence>
<evidence type="ECO:0000256" key="6">
    <source>
        <dbReference type="SAM" id="Coils"/>
    </source>
</evidence>
<dbReference type="InterPro" id="IPR004610">
    <property type="entry name" value="RecJ"/>
</dbReference>
<dbReference type="SUPFAM" id="SSF64182">
    <property type="entry name" value="DHH phosphoesterases"/>
    <property type="match status" value="1"/>
</dbReference>
<comment type="similarity">
    <text evidence="1">Belongs to the RecJ family.</text>
</comment>
<evidence type="ECO:0000259" key="7">
    <source>
        <dbReference type="Pfam" id="PF01368"/>
    </source>
</evidence>
<dbReference type="InterPro" id="IPR041122">
    <property type="entry name" value="RecJ_OB"/>
</dbReference>
<dbReference type="PANTHER" id="PTHR30255:SF2">
    <property type="entry name" value="SINGLE-STRANDED-DNA-SPECIFIC EXONUCLEASE RECJ"/>
    <property type="match status" value="1"/>
</dbReference>